<dbReference type="InterPro" id="IPR042098">
    <property type="entry name" value="TauD-like_sf"/>
</dbReference>
<dbReference type="Gene3D" id="3.60.130.10">
    <property type="entry name" value="Clavaminate synthase-like"/>
    <property type="match status" value="1"/>
</dbReference>
<dbReference type="OrthoDB" id="272271at2759"/>
<dbReference type="InterPro" id="IPR050411">
    <property type="entry name" value="AlphaKG_dependent_hydroxylases"/>
</dbReference>
<comment type="caution">
    <text evidence="3">The sequence shown here is derived from an EMBL/GenBank/DDBJ whole genome shotgun (WGS) entry which is preliminary data.</text>
</comment>
<proteinExistence type="predicted"/>
<dbReference type="InParanoid" id="A0A1Y2EID1"/>
<sequence>MTAQIQLPSQLSAGTHWQVHGDHESIRAGVEAQRSWSIQSPAGFPPVINGPTACPVSDSDLCGVHILNLNGQDVVEIENGLRSFKGLGMDGDDVTRERFPLPNLQKRLDGCAAEIHDGTGLCIIRGLDPRRYSVEDNIMIFLGVSSYIGGKRGLQNSKGAMLTHVTESKLWSVPREKRHGIHTNESLPFHSDMGCDILSLHVRQCAETGGRTCVASSADIYNHLAQTNPLAVHALARPDWPIQTCHTGASFVLSPLLAYHKDKLILSVDPCRVGPPPSACAGPVPSLTTEQHDALAALQMAAHENQVPIDSQPGDFVYINNWSMLHAREPYQDGETSARHLVRMWLRNEALAWEIPTSMRVPWESSFGETAKRVTNREYPIVPMPEYKESKYTAGTAAFVPEDDDDYHWCDRNVR</sequence>
<dbReference type="EMBL" id="MCFJ01000001">
    <property type="protein sequence ID" value="ORY71330.1"/>
    <property type="molecule type" value="Genomic_DNA"/>
</dbReference>
<accession>A0A1Y2EID1</accession>
<dbReference type="InterPro" id="IPR003819">
    <property type="entry name" value="TauD/TfdA-like"/>
</dbReference>
<protein>
    <recommendedName>
        <fullName evidence="2">TauD/TfdA-like domain-containing protein</fullName>
    </recommendedName>
</protein>
<evidence type="ECO:0000256" key="1">
    <source>
        <dbReference type="ARBA" id="ARBA00023002"/>
    </source>
</evidence>
<reference evidence="3 4" key="1">
    <citation type="submission" date="2016-07" db="EMBL/GenBank/DDBJ databases">
        <title>Pervasive Adenine N6-methylation of Active Genes in Fungi.</title>
        <authorList>
            <consortium name="DOE Joint Genome Institute"/>
            <person name="Mondo S.J."/>
            <person name="Dannebaum R.O."/>
            <person name="Kuo R.C."/>
            <person name="Labutti K."/>
            <person name="Haridas S."/>
            <person name="Kuo A."/>
            <person name="Salamov A."/>
            <person name="Ahrendt S.R."/>
            <person name="Lipzen A."/>
            <person name="Sullivan W."/>
            <person name="Andreopoulos W.B."/>
            <person name="Clum A."/>
            <person name="Lindquist E."/>
            <person name="Daum C."/>
            <person name="Ramamoorthy G.K."/>
            <person name="Gryganskyi A."/>
            <person name="Culley D."/>
            <person name="Magnuson J.K."/>
            <person name="James T.Y."/>
            <person name="O'Malley M.A."/>
            <person name="Stajich J.E."/>
            <person name="Spatafora J.W."/>
            <person name="Visel A."/>
            <person name="Grigoriev I.V."/>
        </authorList>
    </citation>
    <scope>NUCLEOTIDE SEQUENCE [LARGE SCALE GENOMIC DNA]</scope>
    <source>
        <strain evidence="3 4">CBS 129021</strain>
    </source>
</reference>
<evidence type="ECO:0000313" key="3">
    <source>
        <dbReference type="EMBL" id="ORY71330.1"/>
    </source>
</evidence>
<dbReference type="RefSeq" id="XP_040720922.1">
    <property type="nucleotide sequence ID" value="XM_040855078.1"/>
</dbReference>
<organism evidence="3 4">
    <name type="scientific">Pseudomassariella vexata</name>
    <dbReference type="NCBI Taxonomy" id="1141098"/>
    <lineage>
        <taxon>Eukaryota</taxon>
        <taxon>Fungi</taxon>
        <taxon>Dikarya</taxon>
        <taxon>Ascomycota</taxon>
        <taxon>Pezizomycotina</taxon>
        <taxon>Sordariomycetes</taxon>
        <taxon>Xylariomycetidae</taxon>
        <taxon>Amphisphaeriales</taxon>
        <taxon>Pseudomassariaceae</taxon>
        <taxon>Pseudomassariella</taxon>
    </lineage>
</organism>
<dbReference type="AlphaFoldDB" id="A0A1Y2EID1"/>
<name>A0A1Y2EID1_9PEZI</name>
<dbReference type="Proteomes" id="UP000193689">
    <property type="component" value="Unassembled WGS sequence"/>
</dbReference>
<dbReference type="STRING" id="1141098.A0A1Y2EID1"/>
<dbReference type="PANTHER" id="PTHR10696:SF54">
    <property type="entry name" value="FAMILY OXIDOREDUCTASE, PUTATIVE (AFU_ORTHOLOGUE AFUA_4G13850)-RELATED"/>
    <property type="match status" value="1"/>
</dbReference>
<gene>
    <name evidence="3" type="ORF">BCR38DRAFT_331655</name>
</gene>
<dbReference type="Pfam" id="PF02668">
    <property type="entry name" value="TauD"/>
    <property type="match status" value="1"/>
</dbReference>
<dbReference type="GO" id="GO:0016491">
    <property type="term" value="F:oxidoreductase activity"/>
    <property type="evidence" value="ECO:0007669"/>
    <property type="project" value="UniProtKB-KW"/>
</dbReference>
<dbReference type="GeneID" id="63771290"/>
<dbReference type="PANTHER" id="PTHR10696">
    <property type="entry name" value="GAMMA-BUTYROBETAINE HYDROXYLASE-RELATED"/>
    <property type="match status" value="1"/>
</dbReference>
<evidence type="ECO:0000259" key="2">
    <source>
        <dbReference type="Pfam" id="PF02668"/>
    </source>
</evidence>
<feature type="domain" description="TauD/TfdA-like" evidence="2">
    <location>
        <begin position="95"/>
        <end position="345"/>
    </location>
</feature>
<dbReference type="SUPFAM" id="SSF51197">
    <property type="entry name" value="Clavaminate synthase-like"/>
    <property type="match status" value="1"/>
</dbReference>
<keyword evidence="1" id="KW-0560">Oxidoreductase</keyword>
<evidence type="ECO:0000313" key="4">
    <source>
        <dbReference type="Proteomes" id="UP000193689"/>
    </source>
</evidence>
<keyword evidence="4" id="KW-1185">Reference proteome</keyword>